<evidence type="ECO:0000256" key="4">
    <source>
        <dbReference type="ARBA" id="ARBA00022989"/>
    </source>
</evidence>
<evidence type="ECO:0000256" key="3">
    <source>
        <dbReference type="ARBA" id="ARBA00022692"/>
    </source>
</evidence>
<gene>
    <name evidence="8" type="ORF">G9Q97_02250</name>
</gene>
<evidence type="ECO:0000256" key="2">
    <source>
        <dbReference type="ARBA" id="ARBA00022475"/>
    </source>
</evidence>
<evidence type="ECO:0000256" key="6">
    <source>
        <dbReference type="SAM" id="Phobius"/>
    </source>
</evidence>
<comment type="subcellular location">
    <subcellularLocation>
        <location evidence="1">Cell membrane</location>
        <topology evidence="1">Multi-pass membrane protein</topology>
    </subcellularLocation>
</comment>
<dbReference type="Proteomes" id="UP000649799">
    <property type="component" value="Unassembled WGS sequence"/>
</dbReference>
<dbReference type="RefSeq" id="WP_166142696.1">
    <property type="nucleotide sequence ID" value="NZ_JAANYN010000001.1"/>
</dbReference>
<evidence type="ECO:0000256" key="1">
    <source>
        <dbReference type="ARBA" id="ARBA00004651"/>
    </source>
</evidence>
<sequence>MKGNIKELDVFILKSLKQEEVNLKALIKVVFGFKKWILLITLFVFSLGLLYLITAPTEYSTTSKLLMEQPAGLNNKALGGLASISGLGNLGLGDQNSEALPAELIPELLMESDFLKNLMYENVYLEEVQDSITLFDFVNEYEKHHFYFYLLRLPSLVKSTLFSSEQGPMAIPDKTNIPKERNILSFEPAERKTISQLKKRIVVEKEERLLVIQTKMHESLASAMLNDILVRHLKEYLTDIILEKELKNFNFIKERTEEAKIRVEKTQNSLAKFRDSNRGINSQLVKTEEDRLQSDFNLEFNVYNSLAQQLEQSRIKVQEARPLLTIFQKPQVPIIPSEPKYLLLGIAFLFLGGIIGFLFIFGLLVYRLLKVHFSDD</sequence>
<keyword evidence="5 6" id="KW-0472">Membrane</keyword>
<dbReference type="PANTHER" id="PTHR32309">
    <property type="entry name" value="TYROSINE-PROTEIN KINASE"/>
    <property type="match status" value="1"/>
</dbReference>
<feature type="transmembrane region" description="Helical" evidence="6">
    <location>
        <begin position="341"/>
        <end position="366"/>
    </location>
</feature>
<protein>
    <recommendedName>
        <fullName evidence="7">Polysaccharide chain length determinant N-terminal domain-containing protein</fullName>
    </recommendedName>
</protein>
<feature type="domain" description="Polysaccharide chain length determinant N-terminal" evidence="7">
    <location>
        <begin position="19"/>
        <end position="117"/>
    </location>
</feature>
<keyword evidence="3 6" id="KW-0812">Transmembrane</keyword>
<keyword evidence="9" id="KW-1185">Reference proteome</keyword>
<dbReference type="EMBL" id="JAANYN010000001">
    <property type="protein sequence ID" value="NHE55629.1"/>
    <property type="molecule type" value="Genomic_DNA"/>
</dbReference>
<name>A0ABX0H1Y8_9BACT</name>
<keyword evidence="4 6" id="KW-1133">Transmembrane helix</keyword>
<accession>A0ABX0H1Y8</accession>
<comment type="caution">
    <text evidence="8">The sequence shown here is derived from an EMBL/GenBank/DDBJ whole genome shotgun (WGS) entry which is preliminary data.</text>
</comment>
<keyword evidence="2" id="KW-1003">Cell membrane</keyword>
<evidence type="ECO:0000313" key="8">
    <source>
        <dbReference type="EMBL" id="NHE55629.1"/>
    </source>
</evidence>
<evidence type="ECO:0000313" key="9">
    <source>
        <dbReference type="Proteomes" id="UP000649799"/>
    </source>
</evidence>
<feature type="transmembrane region" description="Helical" evidence="6">
    <location>
        <begin position="36"/>
        <end position="54"/>
    </location>
</feature>
<dbReference type="Pfam" id="PF02706">
    <property type="entry name" value="Wzz"/>
    <property type="match status" value="1"/>
</dbReference>
<reference evidence="8 9" key="1">
    <citation type="submission" date="2020-03" db="EMBL/GenBank/DDBJ databases">
        <title>Cyclobacterium plantarum sp. nov., a marine bacterium isolated from a coastal-marine wetland.</title>
        <authorList>
            <person name="Sanchez-Porro C."/>
            <person name="Ventosa A."/>
            <person name="Amoozegar M."/>
        </authorList>
    </citation>
    <scope>NUCLEOTIDE SEQUENCE [LARGE SCALE GENOMIC DNA]</scope>
    <source>
        <strain evidence="8 9">GBPx2</strain>
    </source>
</reference>
<dbReference type="PANTHER" id="PTHR32309:SF13">
    <property type="entry name" value="FERRIC ENTEROBACTIN TRANSPORT PROTEIN FEPE"/>
    <property type="match status" value="1"/>
</dbReference>
<organism evidence="8 9">
    <name type="scientific">Cyclobacterium plantarum</name>
    <dbReference type="NCBI Taxonomy" id="2716263"/>
    <lineage>
        <taxon>Bacteria</taxon>
        <taxon>Pseudomonadati</taxon>
        <taxon>Bacteroidota</taxon>
        <taxon>Cytophagia</taxon>
        <taxon>Cytophagales</taxon>
        <taxon>Cyclobacteriaceae</taxon>
        <taxon>Cyclobacterium</taxon>
    </lineage>
</organism>
<evidence type="ECO:0000256" key="5">
    <source>
        <dbReference type="ARBA" id="ARBA00023136"/>
    </source>
</evidence>
<dbReference type="InterPro" id="IPR050445">
    <property type="entry name" value="Bact_polysacc_biosynth/exp"/>
</dbReference>
<proteinExistence type="predicted"/>
<dbReference type="InterPro" id="IPR003856">
    <property type="entry name" value="LPS_length_determ_N"/>
</dbReference>
<evidence type="ECO:0000259" key="7">
    <source>
        <dbReference type="Pfam" id="PF02706"/>
    </source>
</evidence>